<dbReference type="InterPro" id="IPR000326">
    <property type="entry name" value="PAP2/HPO"/>
</dbReference>
<evidence type="ECO:0000256" key="2">
    <source>
        <dbReference type="ARBA" id="ARBA00008816"/>
    </source>
</evidence>
<name>A0ABR4PWP9_9HELO</name>
<evidence type="ECO:0000256" key="4">
    <source>
        <dbReference type="ARBA" id="ARBA00022989"/>
    </source>
</evidence>
<sequence length="412" mass="45049">MRSTMMSGRSGRISISLVLSYVLDWLVIILAVAVGAVFSIITPNKRPFSLADPNISFPHVKHEKVSLVTIGFACLVAPAIIIMAVCLVLVPGPTVPKSTPKGLIWRRKLWEWHTGWLGLALSLGAAFLITNGMKNLFGKPRPDLLSRCEPDLANIARYAVGGFSNTQTAESTYLVSNKICMNTDKDMMDDGFRSFPSGHSSFSSAGLIYLSLFLASKLAISAPFLAPTAYSQSRYAAFPSRSERRSIRTPESTAYDKSTPTGNSTYISGHDDAVISARNHAAAPPVYLLIIVAIPTFSAIYIASTRWSDFRHHGFDILFGFLIGTLCAVFSFRFYHLPINQGAGWSWGPRSRDRAFWAGVGVGNYAGNRSPDSVTQHDQDIEMGTGHTRGDSNVQDNIELLPRGVRSDHQSL</sequence>
<dbReference type="PANTHER" id="PTHR10165">
    <property type="entry name" value="LIPID PHOSPHATE PHOSPHATASE"/>
    <property type="match status" value="1"/>
</dbReference>
<comment type="similarity">
    <text evidence="2">Belongs to the PA-phosphatase related phosphoesterase family.</text>
</comment>
<evidence type="ECO:0000313" key="9">
    <source>
        <dbReference type="EMBL" id="KAL3427784.1"/>
    </source>
</evidence>
<dbReference type="Pfam" id="PF01569">
    <property type="entry name" value="PAP2"/>
    <property type="match status" value="1"/>
</dbReference>
<dbReference type="EMBL" id="JBFCZG010000001">
    <property type="protein sequence ID" value="KAL3427784.1"/>
    <property type="molecule type" value="Genomic_DNA"/>
</dbReference>
<evidence type="ECO:0000256" key="7">
    <source>
        <dbReference type="SAM" id="Phobius"/>
    </source>
</evidence>
<feature type="domain" description="Phosphatidic acid phosphatase type 2/haloperoxidase" evidence="8">
    <location>
        <begin position="117"/>
        <end position="240"/>
    </location>
</feature>
<gene>
    <name evidence="9" type="ORF">PVAG01_01293</name>
</gene>
<feature type="transmembrane region" description="Helical" evidence="7">
    <location>
        <begin position="21"/>
        <end position="41"/>
    </location>
</feature>
<feature type="transmembrane region" description="Helical" evidence="7">
    <location>
        <begin position="286"/>
        <end position="303"/>
    </location>
</feature>
<feature type="transmembrane region" description="Helical" evidence="7">
    <location>
        <begin position="110"/>
        <end position="129"/>
    </location>
</feature>
<comment type="caution">
    <text evidence="9">The sequence shown here is derived from an EMBL/GenBank/DDBJ whole genome shotgun (WGS) entry which is preliminary data.</text>
</comment>
<feature type="transmembrane region" description="Helical" evidence="7">
    <location>
        <begin position="206"/>
        <end position="226"/>
    </location>
</feature>
<organism evidence="9 10">
    <name type="scientific">Phlyctema vagabunda</name>
    <dbReference type="NCBI Taxonomy" id="108571"/>
    <lineage>
        <taxon>Eukaryota</taxon>
        <taxon>Fungi</taxon>
        <taxon>Dikarya</taxon>
        <taxon>Ascomycota</taxon>
        <taxon>Pezizomycotina</taxon>
        <taxon>Leotiomycetes</taxon>
        <taxon>Helotiales</taxon>
        <taxon>Dermateaceae</taxon>
        <taxon>Phlyctema</taxon>
    </lineage>
</organism>
<feature type="transmembrane region" description="Helical" evidence="7">
    <location>
        <begin position="67"/>
        <end position="90"/>
    </location>
</feature>
<dbReference type="InterPro" id="IPR043216">
    <property type="entry name" value="PAP-like"/>
</dbReference>
<dbReference type="SMART" id="SM00014">
    <property type="entry name" value="acidPPc"/>
    <property type="match status" value="1"/>
</dbReference>
<dbReference type="CDD" id="cd03390">
    <property type="entry name" value="PAP2_containing_1_like"/>
    <property type="match status" value="1"/>
</dbReference>
<dbReference type="Proteomes" id="UP001629113">
    <property type="component" value="Unassembled WGS sequence"/>
</dbReference>
<evidence type="ECO:0000313" key="10">
    <source>
        <dbReference type="Proteomes" id="UP001629113"/>
    </source>
</evidence>
<keyword evidence="5 7" id="KW-0472">Membrane</keyword>
<accession>A0ABR4PWP9</accession>
<proteinExistence type="inferred from homology"/>
<keyword evidence="4 7" id="KW-1133">Transmembrane helix</keyword>
<dbReference type="PANTHER" id="PTHR10165:SF154">
    <property type="entry name" value="PAP2 DOMAIN PROTEIN (AFU_ORTHOLOGUE AFUA_1G09730)"/>
    <property type="match status" value="1"/>
</dbReference>
<feature type="transmembrane region" description="Helical" evidence="7">
    <location>
        <begin position="315"/>
        <end position="335"/>
    </location>
</feature>
<keyword evidence="3 7" id="KW-0812">Transmembrane</keyword>
<dbReference type="InterPro" id="IPR036938">
    <property type="entry name" value="PAP2/HPO_sf"/>
</dbReference>
<comment type="subcellular location">
    <subcellularLocation>
        <location evidence="1">Membrane</location>
        <topology evidence="1">Multi-pass membrane protein</topology>
    </subcellularLocation>
</comment>
<keyword evidence="10" id="KW-1185">Reference proteome</keyword>
<feature type="region of interest" description="Disordered" evidence="6">
    <location>
        <begin position="368"/>
        <end position="394"/>
    </location>
</feature>
<evidence type="ECO:0000256" key="3">
    <source>
        <dbReference type="ARBA" id="ARBA00022692"/>
    </source>
</evidence>
<protein>
    <submittedName>
        <fullName evidence="9">Pap2 domain containing protein</fullName>
    </submittedName>
</protein>
<evidence type="ECO:0000256" key="1">
    <source>
        <dbReference type="ARBA" id="ARBA00004141"/>
    </source>
</evidence>
<evidence type="ECO:0000259" key="8">
    <source>
        <dbReference type="SMART" id="SM00014"/>
    </source>
</evidence>
<evidence type="ECO:0000256" key="6">
    <source>
        <dbReference type="SAM" id="MobiDB-lite"/>
    </source>
</evidence>
<dbReference type="SUPFAM" id="SSF48317">
    <property type="entry name" value="Acid phosphatase/Vanadium-dependent haloperoxidase"/>
    <property type="match status" value="1"/>
</dbReference>
<evidence type="ECO:0000256" key="5">
    <source>
        <dbReference type="ARBA" id="ARBA00023136"/>
    </source>
</evidence>
<reference evidence="9 10" key="1">
    <citation type="submission" date="2024-06" db="EMBL/GenBank/DDBJ databases">
        <title>Complete genome of Phlyctema vagabunda strain 19-DSS-EL-015.</title>
        <authorList>
            <person name="Fiorenzani C."/>
        </authorList>
    </citation>
    <scope>NUCLEOTIDE SEQUENCE [LARGE SCALE GENOMIC DNA]</scope>
    <source>
        <strain evidence="9 10">19-DSS-EL-015</strain>
    </source>
</reference>
<dbReference type="Gene3D" id="1.20.144.10">
    <property type="entry name" value="Phosphatidic acid phosphatase type 2/haloperoxidase"/>
    <property type="match status" value="1"/>
</dbReference>